<proteinExistence type="inferred from homology"/>
<dbReference type="OrthoDB" id="9759785at2"/>
<dbReference type="InterPro" id="IPR029061">
    <property type="entry name" value="THDP-binding"/>
</dbReference>
<sequence length="949" mass="105216">MSTSFDQFRQTSVLSGGNAAFIEDLYEQFLQDPTSVAETWRAYFLGLQGTAGARSEHLHGPVREAFARLAQNPRAIISLPGAGETLNPEAAQKQAGVLRLINAFRTRGHQAANLDPLRLRERPPVADLDPAIHDLGDSDLATSFNVGSLQVPTQQLPLSEILDLVREVYTGTIGSEYMHINVTEEKRWIQRRLEGTRARLELTTEQRRALLRWLVAAEGLEKYLHTKYVGQKRFSLEGGDSLIPMMDELIQHAGGAGAKEIVIGMAHRGRLNVLVNILGKSPAELFEEFEGKKKHDDAMASGDVKYHMGFSSDVATPGGVAHLALAFNPSHLEIVNPVVDGSVRARMERRKQGGQDAPLLFAEVLPVLIHGDAAFAGQGVNQELFQMAFVRGYRTGGTVHIVVNNQIGFTTSNPLDTRSSTYCTDVAKIIGAPIFHVNGDDPEAVLFVTRLALDYRTTFGRDVVIDLVCYRRHGHNEADEPSATQPMMYKKIRARATTAALYAEQLAAAGVLAEGEFAAMVAEYRAKLDAGQQVSRPTLIGVSNPYSVDWGPYKVEDWHAPFDTGVELARLQQLAERLQRLPEGFELNPRVGKIIEDRHKMAAGGLALDWGFAEIMAYATLLDEGFHVRVSGEDCGRGTFFHRHAVLHNAKDGSAYIPLANLRPDQPAFTVIDSILSEEAVLAFEYGFSTSEPNSLTIWEAQFGDFANGAQVVIDQFISSGQTKWGRLCGLVMLLPHGFEGQGPEHSSARLERYLQLCAENNMQVVVPSTPAQCFHMLRRQMKRSFRKPLVVMSPKSLLRHKLAVNTLEDLAEGRFQEIIPEVDPLDPAAVTRVVFCSGKVYYDLLERRRELDLTHVALVRIEQLYPFPAEQYTAELSRYAKAKDIVWCQEEPLNQGAWYQIRHRLEQPFGGERDVLYAGRAASASPAVGSHHRHVEQQQALVNQALGQ</sequence>
<evidence type="ECO:0000256" key="2">
    <source>
        <dbReference type="ARBA" id="ARBA00003906"/>
    </source>
</evidence>
<dbReference type="GO" id="GO:0006096">
    <property type="term" value="P:glycolytic process"/>
    <property type="evidence" value="ECO:0007669"/>
    <property type="project" value="UniProtKB-KW"/>
</dbReference>
<dbReference type="Gene3D" id="3.40.50.970">
    <property type="match status" value="1"/>
</dbReference>
<dbReference type="Pfam" id="PF00676">
    <property type="entry name" value="E1_dh"/>
    <property type="match status" value="1"/>
</dbReference>
<evidence type="ECO:0000256" key="8">
    <source>
        <dbReference type="ARBA" id="ARBA00023052"/>
    </source>
</evidence>
<evidence type="ECO:0000256" key="10">
    <source>
        <dbReference type="ARBA" id="ARBA00030680"/>
    </source>
</evidence>
<comment type="similarity">
    <text evidence="3">Belongs to the alpha-ketoglutarate dehydrogenase family.</text>
</comment>
<dbReference type="FunFam" id="1.10.287.1150:FF:000004">
    <property type="entry name" value="2-oxoglutarate dehydrogenase E1 component"/>
    <property type="match status" value="1"/>
</dbReference>
<dbReference type="SUPFAM" id="SSF52518">
    <property type="entry name" value="Thiamin diphosphate-binding fold (THDP-binding)"/>
    <property type="match status" value="2"/>
</dbReference>
<comment type="subunit">
    <text evidence="4">Homodimer. Part of the 2-oxoglutarate dehydrogenase (OGDH) complex composed of E1 (2-oxoglutarate dehydrogenase), E2 (dihydrolipoamide succinyltransferase) and E3 (dihydrolipoamide dehydrogenase); the complex contains multiple copies of the three enzymatic components (E1, E2 and E3).</text>
</comment>
<dbReference type="RefSeq" id="WP_132542484.1">
    <property type="nucleotide sequence ID" value="NZ_SLWY01000011.1"/>
</dbReference>
<dbReference type="InterPro" id="IPR032106">
    <property type="entry name" value="2-oxogl_dehyd_N"/>
</dbReference>
<dbReference type="Gene3D" id="3.40.50.11610">
    <property type="entry name" value="Multifunctional 2-oxoglutarate metabolism enzyme, C-terminal domain"/>
    <property type="match status" value="1"/>
</dbReference>
<dbReference type="EC" id="1.2.4.2" evidence="5"/>
<evidence type="ECO:0000256" key="6">
    <source>
        <dbReference type="ARBA" id="ARBA00013321"/>
    </source>
</evidence>
<dbReference type="NCBIfam" id="TIGR00239">
    <property type="entry name" value="2oxo_dh_E1"/>
    <property type="match status" value="1"/>
</dbReference>
<dbReference type="InterPro" id="IPR001017">
    <property type="entry name" value="DH_E1"/>
</dbReference>
<dbReference type="Gene3D" id="3.40.50.12470">
    <property type="match status" value="1"/>
</dbReference>
<dbReference type="PANTHER" id="PTHR23152">
    <property type="entry name" value="2-OXOGLUTARATE DEHYDROGENASE"/>
    <property type="match status" value="1"/>
</dbReference>
<organism evidence="13 14">
    <name type="scientific">Plasticicumulans lactativorans</name>
    <dbReference type="NCBI Taxonomy" id="1133106"/>
    <lineage>
        <taxon>Bacteria</taxon>
        <taxon>Pseudomonadati</taxon>
        <taxon>Pseudomonadota</taxon>
        <taxon>Gammaproteobacteria</taxon>
        <taxon>Candidatus Competibacteraceae</taxon>
        <taxon>Plasticicumulans</taxon>
    </lineage>
</organism>
<dbReference type="Pfam" id="PF16078">
    <property type="entry name" value="2-oxogl_dehyd_N"/>
    <property type="match status" value="1"/>
</dbReference>
<evidence type="ECO:0000313" key="14">
    <source>
        <dbReference type="Proteomes" id="UP000295765"/>
    </source>
</evidence>
<dbReference type="GO" id="GO:0045252">
    <property type="term" value="C:oxoglutarate dehydrogenase complex"/>
    <property type="evidence" value="ECO:0007669"/>
    <property type="project" value="TreeGrafter"/>
</dbReference>
<evidence type="ECO:0000256" key="7">
    <source>
        <dbReference type="ARBA" id="ARBA00023002"/>
    </source>
</evidence>
<dbReference type="EMBL" id="SLWY01000011">
    <property type="protein sequence ID" value="TCO80803.1"/>
    <property type="molecule type" value="Genomic_DNA"/>
</dbReference>
<dbReference type="InterPro" id="IPR011603">
    <property type="entry name" value="2oxoglutarate_DH_E1"/>
</dbReference>
<accession>A0A4R2L357</accession>
<keyword evidence="8" id="KW-0786">Thiamine pyrophosphate</keyword>
<dbReference type="PANTHER" id="PTHR23152:SF4">
    <property type="entry name" value="2-OXOADIPATE DEHYDROGENASE COMPLEX COMPONENT E1"/>
    <property type="match status" value="1"/>
</dbReference>
<comment type="caution">
    <text evidence="13">The sequence shown here is derived from an EMBL/GenBank/DDBJ whole genome shotgun (WGS) entry which is preliminary data.</text>
</comment>
<evidence type="ECO:0000256" key="9">
    <source>
        <dbReference type="ARBA" id="ARBA00023152"/>
    </source>
</evidence>
<dbReference type="InterPro" id="IPR042179">
    <property type="entry name" value="KGD_C_sf"/>
</dbReference>
<protein>
    <recommendedName>
        <fullName evidence="6">2-oxoglutarate dehydrogenase E1 component</fullName>
        <ecNumber evidence="5">1.2.4.2</ecNumber>
    </recommendedName>
    <alternativeName>
        <fullName evidence="10">Alpha-ketoglutarate dehydrogenase</fullName>
    </alternativeName>
</protein>
<keyword evidence="7" id="KW-0560">Oxidoreductase</keyword>
<evidence type="ECO:0000313" key="13">
    <source>
        <dbReference type="EMBL" id="TCO80803.1"/>
    </source>
</evidence>
<evidence type="ECO:0000256" key="4">
    <source>
        <dbReference type="ARBA" id="ARBA00011301"/>
    </source>
</evidence>
<keyword evidence="9" id="KW-0324">Glycolysis</keyword>
<comment type="cofactor">
    <cofactor evidence="1">
        <name>thiamine diphosphate</name>
        <dbReference type="ChEBI" id="CHEBI:58937"/>
    </cofactor>
</comment>
<dbReference type="GO" id="GO:0005829">
    <property type="term" value="C:cytosol"/>
    <property type="evidence" value="ECO:0007669"/>
    <property type="project" value="TreeGrafter"/>
</dbReference>
<evidence type="ECO:0000256" key="11">
    <source>
        <dbReference type="ARBA" id="ARBA00051911"/>
    </source>
</evidence>
<evidence type="ECO:0000256" key="1">
    <source>
        <dbReference type="ARBA" id="ARBA00001964"/>
    </source>
</evidence>
<dbReference type="CDD" id="cd02016">
    <property type="entry name" value="TPP_E1_OGDC_like"/>
    <property type="match status" value="1"/>
</dbReference>
<evidence type="ECO:0000259" key="12">
    <source>
        <dbReference type="SMART" id="SM00861"/>
    </source>
</evidence>
<feature type="domain" description="Transketolase-like pyrimidine-binding" evidence="12">
    <location>
        <begin position="608"/>
        <end position="801"/>
    </location>
</feature>
<dbReference type="InterPro" id="IPR031717">
    <property type="entry name" value="ODO-1/KGD_C"/>
</dbReference>
<comment type="function">
    <text evidence="2">E1 component of the 2-oxoglutarate dehydrogenase (OGDH) complex which catalyzes the decarboxylation of 2-oxoglutarate, the first step in the conversion of 2-oxoglutarate to succinyl-CoA and CO(2).</text>
</comment>
<evidence type="ECO:0000256" key="5">
    <source>
        <dbReference type="ARBA" id="ARBA00012280"/>
    </source>
</evidence>
<dbReference type="PIRSF" id="PIRSF000157">
    <property type="entry name" value="Oxoglu_dh_E1"/>
    <property type="match status" value="1"/>
</dbReference>
<reference evidence="13 14" key="1">
    <citation type="submission" date="2019-03" db="EMBL/GenBank/DDBJ databases">
        <title>Genomic Encyclopedia of Type Strains, Phase IV (KMG-IV): sequencing the most valuable type-strain genomes for metagenomic binning, comparative biology and taxonomic classification.</title>
        <authorList>
            <person name="Goeker M."/>
        </authorList>
    </citation>
    <scope>NUCLEOTIDE SEQUENCE [LARGE SCALE GENOMIC DNA]</scope>
    <source>
        <strain evidence="13 14">DSM 25287</strain>
    </source>
</reference>
<dbReference type="GO" id="GO:0030976">
    <property type="term" value="F:thiamine pyrophosphate binding"/>
    <property type="evidence" value="ECO:0007669"/>
    <property type="project" value="InterPro"/>
</dbReference>
<dbReference type="GO" id="GO:0006099">
    <property type="term" value="P:tricarboxylic acid cycle"/>
    <property type="evidence" value="ECO:0007669"/>
    <property type="project" value="TreeGrafter"/>
</dbReference>
<dbReference type="AlphaFoldDB" id="A0A4R2L357"/>
<dbReference type="Pfam" id="PF16870">
    <property type="entry name" value="OxoGdeHyase_C"/>
    <property type="match status" value="1"/>
</dbReference>
<evidence type="ECO:0000256" key="3">
    <source>
        <dbReference type="ARBA" id="ARBA00006936"/>
    </source>
</evidence>
<keyword evidence="14" id="KW-1185">Reference proteome</keyword>
<dbReference type="Proteomes" id="UP000295765">
    <property type="component" value="Unassembled WGS sequence"/>
</dbReference>
<gene>
    <name evidence="13" type="ORF">EV699_1114</name>
</gene>
<dbReference type="NCBIfam" id="NF008907">
    <property type="entry name" value="PRK12270.1"/>
    <property type="match status" value="1"/>
</dbReference>
<dbReference type="NCBIfam" id="NF006914">
    <property type="entry name" value="PRK09404.1"/>
    <property type="match status" value="1"/>
</dbReference>
<dbReference type="GO" id="GO:0004591">
    <property type="term" value="F:oxoglutarate dehydrogenase (succinyl-transferring) activity"/>
    <property type="evidence" value="ECO:0007669"/>
    <property type="project" value="UniProtKB-EC"/>
</dbReference>
<dbReference type="Pfam" id="PF02779">
    <property type="entry name" value="Transket_pyr"/>
    <property type="match status" value="1"/>
</dbReference>
<dbReference type="InterPro" id="IPR005475">
    <property type="entry name" value="Transketolase-like_Pyr-bd"/>
</dbReference>
<dbReference type="SMART" id="SM00861">
    <property type="entry name" value="Transket_pyr"/>
    <property type="match status" value="1"/>
</dbReference>
<comment type="catalytic activity">
    <reaction evidence="11">
        <text>N(6)-[(R)-lipoyl]-L-lysyl-[protein] + 2-oxoglutarate + H(+) = N(6)-[(R)-S(8)-succinyldihydrolipoyl]-L-lysyl-[protein] + CO2</text>
        <dbReference type="Rhea" id="RHEA:12188"/>
        <dbReference type="Rhea" id="RHEA-COMP:10474"/>
        <dbReference type="Rhea" id="RHEA-COMP:20092"/>
        <dbReference type="ChEBI" id="CHEBI:15378"/>
        <dbReference type="ChEBI" id="CHEBI:16526"/>
        <dbReference type="ChEBI" id="CHEBI:16810"/>
        <dbReference type="ChEBI" id="CHEBI:83099"/>
        <dbReference type="ChEBI" id="CHEBI:83120"/>
        <dbReference type="EC" id="1.2.4.2"/>
    </reaction>
</comment>
<dbReference type="FunFam" id="3.40.50.12470:FF:000009">
    <property type="entry name" value="2-oxoglutarate dehydrogenase E1 component"/>
    <property type="match status" value="1"/>
</dbReference>
<name>A0A4R2L357_9GAMM</name>
<dbReference type="Gene3D" id="1.10.287.1150">
    <property type="entry name" value="TPP helical domain"/>
    <property type="match status" value="1"/>
</dbReference>